<organism evidence="8 9">
    <name type="scientific">Panicum virgatum</name>
    <name type="common">Blackwell switchgrass</name>
    <dbReference type="NCBI Taxonomy" id="38727"/>
    <lineage>
        <taxon>Eukaryota</taxon>
        <taxon>Viridiplantae</taxon>
        <taxon>Streptophyta</taxon>
        <taxon>Embryophyta</taxon>
        <taxon>Tracheophyta</taxon>
        <taxon>Spermatophyta</taxon>
        <taxon>Magnoliopsida</taxon>
        <taxon>Liliopsida</taxon>
        <taxon>Poales</taxon>
        <taxon>Poaceae</taxon>
        <taxon>PACMAD clade</taxon>
        <taxon>Panicoideae</taxon>
        <taxon>Panicodae</taxon>
        <taxon>Paniceae</taxon>
        <taxon>Panicinae</taxon>
        <taxon>Panicum</taxon>
        <taxon>Panicum sect. Hiantes</taxon>
    </lineage>
</organism>
<evidence type="ECO:0000256" key="4">
    <source>
        <dbReference type="ARBA" id="ARBA00023054"/>
    </source>
</evidence>
<evidence type="ECO:0000259" key="7">
    <source>
        <dbReference type="Pfam" id="PF20667"/>
    </source>
</evidence>
<dbReference type="PANTHER" id="PTHR12100:SF0">
    <property type="entry name" value="EXOCYST COMPLEX COMPONENT 5"/>
    <property type="match status" value="1"/>
</dbReference>
<keyword evidence="3" id="KW-0268">Exocytosis</keyword>
<dbReference type="Pfam" id="PF20667">
    <property type="entry name" value="Sec10_N"/>
    <property type="match status" value="1"/>
</dbReference>
<dbReference type="GO" id="GO:0000145">
    <property type="term" value="C:exocyst"/>
    <property type="evidence" value="ECO:0007669"/>
    <property type="project" value="TreeGrafter"/>
</dbReference>
<evidence type="ECO:0000256" key="3">
    <source>
        <dbReference type="ARBA" id="ARBA00022483"/>
    </source>
</evidence>
<dbReference type="InterPro" id="IPR009976">
    <property type="entry name" value="Sec10-like"/>
</dbReference>
<keyword evidence="2" id="KW-0813">Transport</keyword>
<evidence type="ECO:0000313" key="9">
    <source>
        <dbReference type="Proteomes" id="UP000823388"/>
    </source>
</evidence>
<keyword evidence="4 5" id="KW-0175">Coiled coil</keyword>
<evidence type="ECO:0000313" key="8">
    <source>
        <dbReference type="EMBL" id="KAG2623634.1"/>
    </source>
</evidence>
<protein>
    <recommendedName>
        <fullName evidence="10">Exocyst complex component 5</fullName>
    </recommendedName>
</protein>
<evidence type="ECO:0000259" key="6">
    <source>
        <dbReference type="Pfam" id="PF07393"/>
    </source>
</evidence>
<dbReference type="EMBL" id="CM029041">
    <property type="protein sequence ID" value="KAG2623634.1"/>
    <property type="molecule type" value="Genomic_DNA"/>
</dbReference>
<evidence type="ECO:0000256" key="5">
    <source>
        <dbReference type="SAM" id="Coils"/>
    </source>
</evidence>
<feature type="domain" description="Exocyst complex component Sec10-like alpha-helical bundle" evidence="6">
    <location>
        <begin position="191"/>
        <end position="836"/>
    </location>
</feature>
<comment type="similarity">
    <text evidence="1">Belongs to the SEC10 family.</text>
</comment>
<evidence type="ECO:0000256" key="1">
    <source>
        <dbReference type="ARBA" id="ARBA00006572"/>
    </source>
</evidence>
<dbReference type="InterPro" id="IPR048625">
    <property type="entry name" value="Sec10_N"/>
</dbReference>
<keyword evidence="9" id="KW-1185">Reference proteome</keyword>
<accession>A0A8T0URS5</accession>
<comment type="caution">
    <text evidence="8">The sequence shown here is derived from an EMBL/GenBank/DDBJ whole genome shotgun (WGS) entry which is preliminary data.</text>
</comment>
<dbReference type="GO" id="GO:0006887">
    <property type="term" value="P:exocytosis"/>
    <property type="evidence" value="ECO:0007669"/>
    <property type="project" value="UniProtKB-KW"/>
</dbReference>
<sequence>MPTPADPAAALPLTLDLEDFKGDFSFDALFGGLVDELLPEYRGEDDAAPAPPPPPPVLGAAPPVFPAVDELLGLFKHSCKELVDLRKQIDKRLQNLKKEVAVQDAKHRKTLGELEKGVDGLFDSFARLDSRISSVGQTAAKIGDHLQSAESQRETASQTIDLIKYLMEFNSTPGDLMELSPLFSDDSRVAEAASIAQKLRSFAEEDVGRHGVTTAVGSANASRGLEVAVANLQDYCNELENRLLARFDAASQRRELSTMAECAKILSQFNRGTSAMQHYVATRPMFIDVEIMNTDIQVVLGDEGLQADANYIADGLSQLYKEIADTVRREATTITAVFPSPNEVMAILVQRVLEQRVTTILDRILIKPSLAALPPLEGGHLLQYLRVLAVAYDKTKELSKDLQSIGCGDLDIEGLTESIYVAHKDEYTEFEQASLRQLYQSKMAELRAEAKQQSESTGSIGRAKGASLTASPQQLISVTVVTEFVRWNEEAIARCTMLFSQPTTVAANVKSIFACLLDQVSQYLTEGLERARESLNEAAAMRDRYVIGSSVSRRVAAAAASAVSLSFSSVWFIFGSQIRLCPKIIIIWENYLYFKYLQAEAAASAGESSFRSFMIAVQRCASSVAILQQYFSNTISRLLLPVDGAHPSACEDMGSAVSVVEAAAHKGLLQCIDTVMSEVERLLSSEQKATDYRTPDDGALPDHRPTNACIRIVAYLSRVLEVAFNALEGFNKQSFLTELGNRLHKGLLNHWQKFTFSPSGGLRLKRDITEYGDFVRSFNAPSIDEKFELLGIVANVFIVAPESLASLFEGTPSIRKDALRFIQLRDDYKTAKIASMLNNITAE</sequence>
<proteinExistence type="inferred from homology"/>
<evidence type="ECO:0008006" key="10">
    <source>
        <dbReference type="Google" id="ProtNLM"/>
    </source>
</evidence>
<dbReference type="PANTHER" id="PTHR12100">
    <property type="entry name" value="SEC10"/>
    <property type="match status" value="1"/>
</dbReference>
<name>A0A8T0URS5_PANVG</name>
<evidence type="ECO:0000256" key="2">
    <source>
        <dbReference type="ARBA" id="ARBA00022448"/>
    </source>
</evidence>
<dbReference type="Pfam" id="PF07393">
    <property type="entry name" value="Sec10_HB"/>
    <property type="match status" value="1"/>
</dbReference>
<reference evidence="8" key="1">
    <citation type="submission" date="2020-05" db="EMBL/GenBank/DDBJ databases">
        <title>WGS assembly of Panicum virgatum.</title>
        <authorList>
            <person name="Lovell J.T."/>
            <person name="Jenkins J."/>
            <person name="Shu S."/>
            <person name="Juenger T.E."/>
            <person name="Schmutz J."/>
        </authorList>
    </citation>
    <scope>NUCLEOTIDE SEQUENCE</scope>
    <source>
        <strain evidence="8">AP13</strain>
    </source>
</reference>
<feature type="domain" description="Exocyst complex component Sec10 N-terminal" evidence="7">
    <location>
        <begin position="69"/>
        <end position="185"/>
    </location>
</feature>
<dbReference type="Proteomes" id="UP000823388">
    <property type="component" value="Chromosome 3K"/>
</dbReference>
<dbReference type="GO" id="GO:0006893">
    <property type="term" value="P:Golgi to plasma membrane transport"/>
    <property type="evidence" value="ECO:0007669"/>
    <property type="project" value="TreeGrafter"/>
</dbReference>
<gene>
    <name evidence="8" type="ORF">PVAP13_3KG072000</name>
</gene>
<feature type="coiled-coil region" evidence="5">
    <location>
        <begin position="79"/>
        <end position="106"/>
    </location>
</feature>
<dbReference type="InterPro" id="IPR048627">
    <property type="entry name" value="Sec10_HB"/>
</dbReference>
<dbReference type="AlphaFoldDB" id="A0A8T0URS5"/>